<sequence>MFTISKGLSIRAFADLSMSLALSKKWPLYLSTKNTIMKN</sequence>
<evidence type="ECO:0000313" key="2">
    <source>
        <dbReference type="Proteomes" id="UP000290289"/>
    </source>
</evidence>
<evidence type="ECO:0000313" key="1">
    <source>
        <dbReference type="EMBL" id="RXI07210.1"/>
    </source>
</evidence>
<gene>
    <name evidence="1" type="ORF">DVH24_026346</name>
</gene>
<name>A0A498KFT8_MALDO</name>
<protein>
    <submittedName>
        <fullName evidence="1">Uncharacterized protein</fullName>
    </submittedName>
</protein>
<dbReference type="Gene3D" id="3.40.718.10">
    <property type="entry name" value="Isopropylmalate Dehydrogenase"/>
    <property type="match status" value="1"/>
</dbReference>
<dbReference type="AlphaFoldDB" id="A0A498KFT8"/>
<proteinExistence type="predicted"/>
<keyword evidence="2" id="KW-1185">Reference proteome</keyword>
<dbReference type="Proteomes" id="UP000290289">
    <property type="component" value="Chromosome 2"/>
</dbReference>
<dbReference type="EMBL" id="RDQH01000328">
    <property type="protein sequence ID" value="RXI07210.1"/>
    <property type="molecule type" value="Genomic_DNA"/>
</dbReference>
<organism evidence="1 2">
    <name type="scientific">Malus domestica</name>
    <name type="common">Apple</name>
    <name type="synonym">Pyrus malus</name>
    <dbReference type="NCBI Taxonomy" id="3750"/>
    <lineage>
        <taxon>Eukaryota</taxon>
        <taxon>Viridiplantae</taxon>
        <taxon>Streptophyta</taxon>
        <taxon>Embryophyta</taxon>
        <taxon>Tracheophyta</taxon>
        <taxon>Spermatophyta</taxon>
        <taxon>Magnoliopsida</taxon>
        <taxon>eudicotyledons</taxon>
        <taxon>Gunneridae</taxon>
        <taxon>Pentapetalae</taxon>
        <taxon>rosids</taxon>
        <taxon>fabids</taxon>
        <taxon>Rosales</taxon>
        <taxon>Rosaceae</taxon>
        <taxon>Amygdaloideae</taxon>
        <taxon>Maleae</taxon>
        <taxon>Malus</taxon>
    </lineage>
</organism>
<accession>A0A498KFT8</accession>
<dbReference type="STRING" id="3750.A0A498KFT8"/>
<comment type="caution">
    <text evidence="1">The sequence shown here is derived from an EMBL/GenBank/DDBJ whole genome shotgun (WGS) entry which is preliminary data.</text>
</comment>
<dbReference type="SUPFAM" id="SSF53659">
    <property type="entry name" value="Isocitrate/Isopropylmalate dehydrogenase-like"/>
    <property type="match status" value="1"/>
</dbReference>
<reference evidence="1 2" key="1">
    <citation type="submission" date="2018-10" db="EMBL/GenBank/DDBJ databases">
        <title>A high-quality apple genome assembly.</title>
        <authorList>
            <person name="Hu J."/>
        </authorList>
    </citation>
    <scope>NUCLEOTIDE SEQUENCE [LARGE SCALE GENOMIC DNA]</scope>
    <source>
        <strain evidence="2">cv. HFTH1</strain>
        <tissue evidence="1">Young leaf</tissue>
    </source>
</reference>